<evidence type="ECO:0000313" key="1">
    <source>
        <dbReference type="EMBL" id="TDH69024.1"/>
    </source>
</evidence>
<dbReference type="Proteomes" id="UP000294530">
    <property type="component" value="Unassembled WGS sequence"/>
</dbReference>
<dbReference type="RefSeq" id="XP_067818523.1">
    <property type="nucleotide sequence ID" value="XM_067959005.1"/>
</dbReference>
<dbReference type="AlphaFoldDB" id="A0A976FM40"/>
<dbReference type="EMBL" id="SHOA02000016">
    <property type="protein sequence ID" value="TDH69024.1"/>
    <property type="molecule type" value="Genomic_DNA"/>
</dbReference>
<reference evidence="1 2" key="1">
    <citation type="journal article" date="2021" name="Genome Biol.">
        <title>AFLAP: assembly-free linkage analysis pipeline using k-mers from genome sequencing data.</title>
        <authorList>
            <person name="Fletcher K."/>
            <person name="Zhang L."/>
            <person name="Gil J."/>
            <person name="Han R."/>
            <person name="Cavanaugh K."/>
            <person name="Michelmore R."/>
        </authorList>
    </citation>
    <scope>NUCLEOTIDE SEQUENCE [LARGE SCALE GENOMIC DNA]</scope>
    <source>
        <strain evidence="1 2">SF5</strain>
    </source>
</reference>
<dbReference type="KEGG" id="blac:94344676"/>
<organism evidence="1 2">
    <name type="scientific">Bremia lactucae</name>
    <name type="common">Lettuce downy mildew</name>
    <dbReference type="NCBI Taxonomy" id="4779"/>
    <lineage>
        <taxon>Eukaryota</taxon>
        <taxon>Sar</taxon>
        <taxon>Stramenopiles</taxon>
        <taxon>Oomycota</taxon>
        <taxon>Peronosporomycetes</taxon>
        <taxon>Peronosporales</taxon>
        <taxon>Peronosporaceae</taxon>
        <taxon>Bremia</taxon>
    </lineage>
</organism>
<name>A0A976FM40_BRELC</name>
<dbReference type="GeneID" id="94344676"/>
<comment type="caution">
    <text evidence="1">The sequence shown here is derived from an EMBL/GenBank/DDBJ whole genome shotgun (WGS) entry which is preliminary data.</text>
</comment>
<protein>
    <submittedName>
        <fullName evidence="1">Uncharacterized protein</fullName>
    </submittedName>
</protein>
<accession>A0A976FM40</accession>
<keyword evidence="2" id="KW-1185">Reference proteome</keyword>
<proteinExistence type="predicted"/>
<evidence type="ECO:0000313" key="2">
    <source>
        <dbReference type="Proteomes" id="UP000294530"/>
    </source>
</evidence>
<sequence>MVDNALYNPHQSGREWNEELDVVLKNIGHTGTQTEPCLYLRLYDDDVIEATNCKSSHDALFELGSISMTRNLGIELQQRKDEIYTPDK</sequence>
<dbReference type="OrthoDB" id="121181at2759"/>
<gene>
    <name evidence="1" type="ORF">CCR75_000900</name>
</gene>